<feature type="transmembrane region" description="Helical" evidence="8">
    <location>
        <begin position="84"/>
        <end position="103"/>
    </location>
</feature>
<keyword evidence="6 8" id="KW-0472">Membrane</keyword>
<dbReference type="PANTHER" id="PTHR30561:SF0">
    <property type="entry name" value="GUANIDINIUM EXPORTER"/>
    <property type="match status" value="1"/>
</dbReference>
<dbReference type="InterPro" id="IPR000390">
    <property type="entry name" value="Small_drug/metabolite_transptr"/>
</dbReference>
<gene>
    <name evidence="9" type="ORF">DCF19_06825</name>
</gene>
<dbReference type="SUPFAM" id="SSF103481">
    <property type="entry name" value="Multidrug resistance efflux transporter EmrE"/>
    <property type="match status" value="1"/>
</dbReference>
<evidence type="ECO:0000256" key="2">
    <source>
        <dbReference type="ARBA" id="ARBA00022448"/>
    </source>
</evidence>
<evidence type="ECO:0000256" key="5">
    <source>
        <dbReference type="ARBA" id="ARBA00022989"/>
    </source>
</evidence>
<evidence type="ECO:0000256" key="3">
    <source>
        <dbReference type="ARBA" id="ARBA00022475"/>
    </source>
</evidence>
<dbReference type="NCBIfam" id="NF008512">
    <property type="entry name" value="PRK11431.1"/>
    <property type="match status" value="1"/>
</dbReference>
<evidence type="ECO:0000256" key="4">
    <source>
        <dbReference type="ARBA" id="ARBA00022692"/>
    </source>
</evidence>
<evidence type="ECO:0000256" key="7">
    <source>
        <dbReference type="RuleBase" id="RU003942"/>
    </source>
</evidence>
<evidence type="ECO:0000256" key="6">
    <source>
        <dbReference type="ARBA" id="ARBA00023136"/>
    </source>
</evidence>
<accession>A0A2W4WCM2</accession>
<keyword evidence="4 7" id="KW-0812">Transmembrane</keyword>
<feature type="transmembrane region" description="Helical" evidence="8">
    <location>
        <begin position="33"/>
        <end position="50"/>
    </location>
</feature>
<evidence type="ECO:0000313" key="9">
    <source>
        <dbReference type="EMBL" id="PZO42764.1"/>
    </source>
</evidence>
<organism evidence="9 10">
    <name type="scientific">Pseudanabaena frigida</name>
    <dbReference type="NCBI Taxonomy" id="945775"/>
    <lineage>
        <taxon>Bacteria</taxon>
        <taxon>Bacillati</taxon>
        <taxon>Cyanobacteriota</taxon>
        <taxon>Cyanophyceae</taxon>
        <taxon>Pseudanabaenales</taxon>
        <taxon>Pseudanabaenaceae</taxon>
        <taxon>Pseudanabaena</taxon>
    </lineage>
</organism>
<dbReference type="GO" id="GO:0005886">
    <property type="term" value="C:plasma membrane"/>
    <property type="evidence" value="ECO:0007669"/>
    <property type="project" value="UniProtKB-SubCell"/>
</dbReference>
<dbReference type="Pfam" id="PF00893">
    <property type="entry name" value="Multi_Drug_Res"/>
    <property type="match status" value="1"/>
</dbReference>
<dbReference type="Gene3D" id="1.10.3730.20">
    <property type="match status" value="1"/>
</dbReference>
<dbReference type="AlphaFoldDB" id="A0A2W4WCM2"/>
<sequence>MDWINLIIAGLLEVVWASSLKYTDGFTKPLPSLITLSTLTASFVLLAQALKTLPVGTGYAVWTAIGVVGTAIVGSVFLGEPRDLTRFICISLIVLGIIGLRFAGSK</sequence>
<name>A0A2W4WCM2_9CYAN</name>
<dbReference type="InterPro" id="IPR045324">
    <property type="entry name" value="Small_multidrug_res"/>
</dbReference>
<comment type="similarity">
    <text evidence="7">Belongs to the drug/metabolite transporter (DMT) superfamily. Small multidrug resistance (SMR) (TC 2.A.7.1) family.</text>
</comment>
<keyword evidence="3" id="KW-1003">Cell membrane</keyword>
<feature type="transmembrane region" description="Helical" evidence="8">
    <location>
        <begin position="59"/>
        <end position="78"/>
    </location>
</feature>
<dbReference type="FunFam" id="1.10.3730.20:FF:000001">
    <property type="entry name" value="Quaternary ammonium compound resistance transporter SugE"/>
    <property type="match status" value="1"/>
</dbReference>
<keyword evidence="5 8" id="KW-1133">Transmembrane helix</keyword>
<proteinExistence type="inferred from homology"/>
<dbReference type="PANTHER" id="PTHR30561">
    <property type="entry name" value="SMR FAMILY PROTON-DEPENDENT DRUG EFFLUX TRANSPORTER SUGE"/>
    <property type="match status" value="1"/>
</dbReference>
<dbReference type="Proteomes" id="UP000249467">
    <property type="component" value="Unassembled WGS sequence"/>
</dbReference>
<dbReference type="EMBL" id="QBML01000006">
    <property type="protein sequence ID" value="PZO42764.1"/>
    <property type="molecule type" value="Genomic_DNA"/>
</dbReference>
<evidence type="ECO:0000256" key="8">
    <source>
        <dbReference type="SAM" id="Phobius"/>
    </source>
</evidence>
<comment type="caution">
    <text evidence="9">The sequence shown here is derived from an EMBL/GenBank/DDBJ whole genome shotgun (WGS) entry which is preliminary data.</text>
</comment>
<dbReference type="InterPro" id="IPR037185">
    <property type="entry name" value="EmrE-like"/>
</dbReference>
<evidence type="ECO:0000313" key="10">
    <source>
        <dbReference type="Proteomes" id="UP000249467"/>
    </source>
</evidence>
<reference evidence="9 10" key="1">
    <citation type="submission" date="2018-04" db="EMBL/GenBank/DDBJ databases">
        <authorList>
            <person name="Go L.Y."/>
            <person name="Mitchell J.A."/>
        </authorList>
    </citation>
    <scope>NUCLEOTIDE SEQUENCE [LARGE SCALE GENOMIC DNA]</scope>
    <source>
        <strain evidence="9">ULC066bin1</strain>
    </source>
</reference>
<keyword evidence="2" id="KW-0813">Transport</keyword>
<reference evidence="9 10" key="2">
    <citation type="submission" date="2018-06" db="EMBL/GenBank/DDBJ databases">
        <title>Metagenomic assembly of (sub)arctic Cyanobacteria and their associated microbiome from non-axenic cultures.</title>
        <authorList>
            <person name="Baurain D."/>
        </authorList>
    </citation>
    <scope>NUCLEOTIDE SEQUENCE [LARGE SCALE GENOMIC DNA]</scope>
    <source>
        <strain evidence="9">ULC066bin1</strain>
    </source>
</reference>
<dbReference type="GO" id="GO:0022857">
    <property type="term" value="F:transmembrane transporter activity"/>
    <property type="evidence" value="ECO:0007669"/>
    <property type="project" value="InterPro"/>
</dbReference>
<comment type="subcellular location">
    <subcellularLocation>
        <location evidence="1 7">Cell membrane</location>
        <topology evidence="1 7">Multi-pass membrane protein</topology>
    </subcellularLocation>
</comment>
<protein>
    <submittedName>
        <fullName evidence="9">Quaternary ammonium compound-resistance protein SugE</fullName>
    </submittedName>
</protein>
<evidence type="ECO:0000256" key="1">
    <source>
        <dbReference type="ARBA" id="ARBA00004651"/>
    </source>
</evidence>